<dbReference type="SUPFAM" id="SSF47616">
    <property type="entry name" value="GST C-terminal domain-like"/>
    <property type="match status" value="1"/>
</dbReference>
<name>A0A1H9F246_9GAMM</name>
<protein>
    <submittedName>
        <fullName evidence="3">Glutathione S-transferase</fullName>
    </submittedName>
</protein>
<dbReference type="EMBL" id="FOFS01000005">
    <property type="protein sequence ID" value="SEQ32040.1"/>
    <property type="molecule type" value="Genomic_DNA"/>
</dbReference>
<dbReference type="PANTHER" id="PTHR44051">
    <property type="entry name" value="GLUTATHIONE S-TRANSFERASE-RELATED"/>
    <property type="match status" value="1"/>
</dbReference>
<accession>A0A1H9F246</accession>
<dbReference type="Gene3D" id="3.40.30.10">
    <property type="entry name" value="Glutaredoxin"/>
    <property type="match status" value="1"/>
</dbReference>
<dbReference type="Gene3D" id="1.20.1050.10">
    <property type="match status" value="1"/>
</dbReference>
<dbReference type="PROSITE" id="PS50405">
    <property type="entry name" value="GST_CTER"/>
    <property type="match status" value="1"/>
</dbReference>
<dbReference type="SUPFAM" id="SSF52833">
    <property type="entry name" value="Thioredoxin-like"/>
    <property type="match status" value="1"/>
</dbReference>
<feature type="domain" description="GST N-terminal" evidence="1">
    <location>
        <begin position="1"/>
        <end position="82"/>
    </location>
</feature>
<dbReference type="PROSITE" id="PS50404">
    <property type="entry name" value="GST_NTER"/>
    <property type="match status" value="1"/>
</dbReference>
<sequence>MLRLYGMSGSGNCYKPALLLRQLGQRFEWQEVDILQGATRTPGFLAKNANGKVPLLELEDGRVLAESNAMLCYLAEHTPYFPDDAWTRAQILQWLFFEQYSHEPYIATVRFWVHYLNKREAWAQKIAEAMPRGYAALGVMEQQLQKTPWLVGSQYTIADIALYAYTHVAHQGGYSLDDYPRIRDWMVRFTQQPGHAPMPIHG</sequence>
<feature type="domain" description="GST C-terminal" evidence="2">
    <location>
        <begin position="84"/>
        <end position="202"/>
    </location>
</feature>
<organism evidence="3 4">
    <name type="scientific">Solimonas aquatica</name>
    <dbReference type="NCBI Taxonomy" id="489703"/>
    <lineage>
        <taxon>Bacteria</taxon>
        <taxon>Pseudomonadati</taxon>
        <taxon>Pseudomonadota</taxon>
        <taxon>Gammaproteobacteria</taxon>
        <taxon>Nevskiales</taxon>
        <taxon>Nevskiaceae</taxon>
        <taxon>Solimonas</taxon>
    </lineage>
</organism>
<reference evidence="3 4" key="1">
    <citation type="submission" date="2016-10" db="EMBL/GenBank/DDBJ databases">
        <authorList>
            <person name="de Groot N.N."/>
        </authorList>
    </citation>
    <scope>NUCLEOTIDE SEQUENCE [LARGE SCALE GENOMIC DNA]</scope>
    <source>
        <strain evidence="3 4">DSM 25927</strain>
    </source>
</reference>
<dbReference type="InterPro" id="IPR004046">
    <property type="entry name" value="GST_C"/>
</dbReference>
<dbReference type="AlphaFoldDB" id="A0A1H9F246"/>
<gene>
    <name evidence="3" type="ORF">SAMN04488038_105229</name>
</gene>
<dbReference type="InterPro" id="IPR036249">
    <property type="entry name" value="Thioredoxin-like_sf"/>
</dbReference>
<keyword evidence="4" id="KW-1185">Reference proteome</keyword>
<dbReference type="SFLD" id="SFLDG01151">
    <property type="entry name" value="Main.2:_Nu-like"/>
    <property type="match status" value="1"/>
</dbReference>
<dbReference type="Pfam" id="PF00043">
    <property type="entry name" value="GST_C"/>
    <property type="match status" value="1"/>
</dbReference>
<dbReference type="Proteomes" id="UP000199233">
    <property type="component" value="Unassembled WGS sequence"/>
</dbReference>
<dbReference type="SFLD" id="SFLDS00019">
    <property type="entry name" value="Glutathione_Transferase_(cytos"/>
    <property type="match status" value="1"/>
</dbReference>
<dbReference type="OrthoDB" id="9797500at2"/>
<dbReference type="Pfam" id="PF13417">
    <property type="entry name" value="GST_N_3"/>
    <property type="match status" value="1"/>
</dbReference>
<evidence type="ECO:0000313" key="4">
    <source>
        <dbReference type="Proteomes" id="UP000199233"/>
    </source>
</evidence>
<dbReference type="PANTHER" id="PTHR44051:SF2">
    <property type="entry name" value="HYPOTHETICAL GLUTATHIONE S-TRANSFERASE LIKE PROTEIN"/>
    <property type="match status" value="1"/>
</dbReference>
<dbReference type="RefSeq" id="WP_093284380.1">
    <property type="nucleotide sequence ID" value="NZ_FOFS01000005.1"/>
</dbReference>
<proteinExistence type="predicted"/>
<dbReference type="STRING" id="489703.SAMN04488038_105229"/>
<dbReference type="SFLD" id="SFLDG00358">
    <property type="entry name" value="Main_(cytGST)"/>
    <property type="match status" value="1"/>
</dbReference>
<dbReference type="InterPro" id="IPR040079">
    <property type="entry name" value="Glutathione_S-Trfase"/>
</dbReference>
<dbReference type="CDD" id="cd03056">
    <property type="entry name" value="GST_N_4"/>
    <property type="match status" value="1"/>
</dbReference>
<evidence type="ECO:0000259" key="2">
    <source>
        <dbReference type="PROSITE" id="PS50405"/>
    </source>
</evidence>
<dbReference type="InterPro" id="IPR004045">
    <property type="entry name" value="Glutathione_S-Trfase_N"/>
</dbReference>
<keyword evidence="3" id="KW-0808">Transferase</keyword>
<dbReference type="InterPro" id="IPR010987">
    <property type="entry name" value="Glutathione-S-Trfase_C-like"/>
</dbReference>
<evidence type="ECO:0000313" key="3">
    <source>
        <dbReference type="EMBL" id="SEQ32040.1"/>
    </source>
</evidence>
<dbReference type="GO" id="GO:0016740">
    <property type="term" value="F:transferase activity"/>
    <property type="evidence" value="ECO:0007669"/>
    <property type="project" value="UniProtKB-KW"/>
</dbReference>
<dbReference type="InterPro" id="IPR036282">
    <property type="entry name" value="Glutathione-S-Trfase_C_sf"/>
</dbReference>
<evidence type="ECO:0000259" key="1">
    <source>
        <dbReference type="PROSITE" id="PS50404"/>
    </source>
</evidence>